<evidence type="ECO:0000256" key="5">
    <source>
        <dbReference type="ARBA" id="ARBA00034092"/>
    </source>
</evidence>
<keyword evidence="9" id="KW-1185">Reference proteome</keyword>
<evidence type="ECO:0000256" key="7">
    <source>
        <dbReference type="ARBA" id="ARBA00035331"/>
    </source>
</evidence>
<dbReference type="EMBL" id="JASSZA010000023">
    <property type="protein sequence ID" value="KAK2083030.1"/>
    <property type="molecule type" value="Genomic_DNA"/>
</dbReference>
<evidence type="ECO:0000256" key="2">
    <source>
        <dbReference type="ARBA" id="ARBA00011133"/>
    </source>
</evidence>
<comment type="function">
    <text evidence="5">Component of the large ribosomal subunit. The ribosome is a large ribonucleoprotein complex responsible for the synthesis of proteins in the cell.</text>
</comment>
<reference evidence="8 9" key="1">
    <citation type="submission" date="2023-05" db="EMBL/GenBank/DDBJ databases">
        <title>B98-5 Cell Line De Novo Hybrid Assembly: An Optical Mapping Approach.</title>
        <authorList>
            <person name="Kananen K."/>
            <person name="Auerbach J.A."/>
            <person name="Kautto E."/>
            <person name="Blachly J.S."/>
        </authorList>
    </citation>
    <scope>NUCLEOTIDE SEQUENCE [LARGE SCALE GENOMIC DNA]</scope>
    <source>
        <strain evidence="8">B95-8</strain>
        <tissue evidence="8">Cell line</tissue>
    </source>
</reference>
<comment type="similarity">
    <text evidence="1">Belongs to the eukaryotic ribosomal protein eL36 family.</text>
</comment>
<sequence>MTICPSTTAAMALCHPMAVGLKKGPKVTKNMRKPEHSRHCLTKHTKLVCNMISE</sequence>
<evidence type="ECO:0000313" key="9">
    <source>
        <dbReference type="Proteomes" id="UP001266305"/>
    </source>
</evidence>
<evidence type="ECO:0000313" key="8">
    <source>
        <dbReference type="EMBL" id="KAK2083030.1"/>
    </source>
</evidence>
<dbReference type="Pfam" id="PF01158">
    <property type="entry name" value="Ribosomal_L36e"/>
    <property type="match status" value="1"/>
</dbReference>
<organism evidence="8 9">
    <name type="scientific">Saguinus oedipus</name>
    <name type="common">Cotton-top tamarin</name>
    <name type="synonym">Oedipomidas oedipus</name>
    <dbReference type="NCBI Taxonomy" id="9490"/>
    <lineage>
        <taxon>Eukaryota</taxon>
        <taxon>Metazoa</taxon>
        <taxon>Chordata</taxon>
        <taxon>Craniata</taxon>
        <taxon>Vertebrata</taxon>
        <taxon>Euteleostomi</taxon>
        <taxon>Mammalia</taxon>
        <taxon>Eutheria</taxon>
        <taxon>Euarchontoglires</taxon>
        <taxon>Primates</taxon>
        <taxon>Haplorrhini</taxon>
        <taxon>Platyrrhini</taxon>
        <taxon>Cebidae</taxon>
        <taxon>Callitrichinae</taxon>
        <taxon>Saguinus</taxon>
    </lineage>
</organism>
<keyword evidence="3 8" id="KW-0689">Ribosomal protein</keyword>
<name>A0ABQ9TE80_SAGOE</name>
<gene>
    <name evidence="8" type="primary">RPL36_15</name>
    <name evidence="8" type="ORF">P7K49_038266</name>
</gene>
<evidence type="ECO:0000256" key="4">
    <source>
        <dbReference type="ARBA" id="ARBA00023274"/>
    </source>
</evidence>
<feature type="non-terminal residue" evidence="8">
    <location>
        <position position="54"/>
    </location>
</feature>
<protein>
    <recommendedName>
        <fullName evidence="6">Large ribosomal subunit protein eL36</fullName>
    </recommendedName>
    <alternativeName>
        <fullName evidence="7">60S ribosomal protein L36</fullName>
    </alternativeName>
</protein>
<evidence type="ECO:0000256" key="6">
    <source>
        <dbReference type="ARBA" id="ARBA00035226"/>
    </source>
</evidence>
<comment type="subunit">
    <text evidence="2">Component of the large ribosomal subunit.</text>
</comment>
<dbReference type="Proteomes" id="UP001266305">
    <property type="component" value="Unassembled WGS sequence"/>
</dbReference>
<evidence type="ECO:0000256" key="1">
    <source>
        <dbReference type="ARBA" id="ARBA00006509"/>
    </source>
</evidence>
<proteinExistence type="inferred from homology"/>
<evidence type="ECO:0000256" key="3">
    <source>
        <dbReference type="ARBA" id="ARBA00022980"/>
    </source>
</evidence>
<dbReference type="GO" id="GO:0005840">
    <property type="term" value="C:ribosome"/>
    <property type="evidence" value="ECO:0007669"/>
    <property type="project" value="UniProtKB-KW"/>
</dbReference>
<dbReference type="InterPro" id="IPR000509">
    <property type="entry name" value="Ribosomal_eL36"/>
</dbReference>
<dbReference type="InterPro" id="IPR038097">
    <property type="entry name" value="Ribosomal_eL36_sf"/>
</dbReference>
<comment type="caution">
    <text evidence="8">The sequence shown here is derived from an EMBL/GenBank/DDBJ whole genome shotgun (WGS) entry which is preliminary data.</text>
</comment>
<dbReference type="Gene3D" id="1.10.10.1760">
    <property type="entry name" value="60S ribosomal protein L36"/>
    <property type="match status" value="1"/>
</dbReference>
<keyword evidence="4" id="KW-0687">Ribonucleoprotein</keyword>
<accession>A0ABQ9TE80</accession>